<evidence type="ECO:0000259" key="2">
    <source>
        <dbReference type="Pfam" id="PF00496"/>
    </source>
</evidence>
<dbReference type="PIRSF" id="PIRSF002741">
    <property type="entry name" value="MppA"/>
    <property type="match status" value="1"/>
</dbReference>
<evidence type="ECO:0000256" key="1">
    <source>
        <dbReference type="SAM" id="SignalP"/>
    </source>
</evidence>
<reference evidence="4" key="1">
    <citation type="submission" date="2023-07" db="EMBL/GenBank/DDBJ databases">
        <title>30 novel species of actinomycetes from the DSMZ collection.</title>
        <authorList>
            <person name="Nouioui I."/>
        </authorList>
    </citation>
    <scope>NUCLEOTIDE SEQUENCE [LARGE SCALE GENOMIC DNA]</scope>
    <source>
        <strain evidence="4">DSM 42041</strain>
    </source>
</reference>
<dbReference type="Gene3D" id="3.40.190.10">
    <property type="entry name" value="Periplasmic binding protein-like II"/>
    <property type="match status" value="1"/>
</dbReference>
<dbReference type="PANTHER" id="PTHR30290">
    <property type="entry name" value="PERIPLASMIC BINDING COMPONENT OF ABC TRANSPORTER"/>
    <property type="match status" value="1"/>
</dbReference>
<dbReference type="PROSITE" id="PS51257">
    <property type="entry name" value="PROKAR_LIPOPROTEIN"/>
    <property type="match status" value="1"/>
</dbReference>
<sequence>MRFIRSRRVRGAAVALAAGSLILTGCSGGSPASDPEKDTDFGDIEAQSQPVTYADAAASQGPADEVEGSSKGGTVRVYQQTDFTHLDPGQIYVSDAGNLAVLIHRGLTATKENDDGSKTIVGDLATSAGEVSDGGKTWTYTLKDGVKDQDGDTITSADVRHTFERLYAEVIFDGPTFIQKWLSGDDYRKALPDGPYKGDHLPDSVIETPDDKTIIFKFDAPQNDLPQALAMAGYAIVPEDDDTQKKYDQNPKALGPYKIGDYKPGKSMTLVRNEHWDAETDPIRRAYPDKWKFTFNHDDADQTRRILADKGEAKRALQFSGAVSAAQLRDVVTNAKDRSVAGYQPYVWQLNMNMKRIKDKKVRDAITYALPGPAIFAPEGGEYAGATAGNLFAPTLPGHEPEYDPYGRLDNPKGQPDKARKLLKEAGKENMELVYAFANTDIRQKQSVVIAKALEEAGFNVQKKAVNSQTWYEQMGKVDNPFHVYMTGWGQDWSSPSTVIPPVYDGDVIADGASNYSHIDDPKTNKEIDRILKIKDPEKANEEWVKLHHHIVENVNPAVPLYYTKTIQIHGSKIGGAKFSTVRSYINVNQVYVKQ</sequence>
<proteinExistence type="predicted"/>
<evidence type="ECO:0000313" key="4">
    <source>
        <dbReference type="Proteomes" id="UP001183414"/>
    </source>
</evidence>
<dbReference type="Gene3D" id="3.10.105.10">
    <property type="entry name" value="Dipeptide-binding Protein, Domain 3"/>
    <property type="match status" value="1"/>
</dbReference>
<gene>
    <name evidence="3" type="ORF">RM572_04170</name>
</gene>
<comment type="caution">
    <text evidence="3">The sequence shown here is derived from an EMBL/GenBank/DDBJ whole genome shotgun (WGS) entry which is preliminary data.</text>
</comment>
<dbReference type="EMBL" id="JAVREQ010000002">
    <property type="protein sequence ID" value="MDT0377970.1"/>
    <property type="molecule type" value="Genomic_DNA"/>
</dbReference>
<feature type="domain" description="Solute-binding protein family 5" evidence="2">
    <location>
        <begin position="119"/>
        <end position="506"/>
    </location>
</feature>
<feature type="signal peptide" evidence="1">
    <location>
        <begin position="1"/>
        <end position="32"/>
    </location>
</feature>
<feature type="chain" id="PRO_5046314784" evidence="1">
    <location>
        <begin position="33"/>
        <end position="595"/>
    </location>
</feature>
<name>A0ABU2NLV6_9ACTN</name>
<keyword evidence="1" id="KW-0732">Signal</keyword>
<organism evidence="3 4">
    <name type="scientific">Streptomyces hazeniae</name>
    <dbReference type="NCBI Taxonomy" id="3075538"/>
    <lineage>
        <taxon>Bacteria</taxon>
        <taxon>Bacillati</taxon>
        <taxon>Actinomycetota</taxon>
        <taxon>Actinomycetes</taxon>
        <taxon>Kitasatosporales</taxon>
        <taxon>Streptomycetaceae</taxon>
        <taxon>Streptomyces</taxon>
    </lineage>
</organism>
<keyword evidence="4" id="KW-1185">Reference proteome</keyword>
<dbReference type="SUPFAM" id="SSF53850">
    <property type="entry name" value="Periplasmic binding protein-like II"/>
    <property type="match status" value="1"/>
</dbReference>
<accession>A0ABU2NLV6</accession>
<dbReference type="PANTHER" id="PTHR30290:SF83">
    <property type="entry name" value="ABC TRANSPORTER SUBSTRATE-BINDING PROTEIN"/>
    <property type="match status" value="1"/>
</dbReference>
<dbReference type="RefSeq" id="WP_311671899.1">
    <property type="nucleotide sequence ID" value="NZ_JAVREQ010000002.1"/>
</dbReference>
<dbReference type="CDD" id="cd08506">
    <property type="entry name" value="PBP2_clavulanate_OppA2"/>
    <property type="match status" value="1"/>
</dbReference>
<dbReference type="Proteomes" id="UP001183414">
    <property type="component" value="Unassembled WGS sequence"/>
</dbReference>
<evidence type="ECO:0000313" key="3">
    <source>
        <dbReference type="EMBL" id="MDT0377970.1"/>
    </source>
</evidence>
<dbReference type="InterPro" id="IPR039424">
    <property type="entry name" value="SBP_5"/>
</dbReference>
<dbReference type="InterPro" id="IPR000914">
    <property type="entry name" value="SBP_5_dom"/>
</dbReference>
<dbReference type="Pfam" id="PF00496">
    <property type="entry name" value="SBP_bac_5"/>
    <property type="match status" value="1"/>
</dbReference>
<dbReference type="InterPro" id="IPR030678">
    <property type="entry name" value="Peptide/Ni-bd"/>
</dbReference>
<protein>
    <submittedName>
        <fullName evidence="3">ABC transporter substrate-binding protein</fullName>
    </submittedName>
</protein>